<dbReference type="PROSITE" id="PS50056">
    <property type="entry name" value="TYR_PHOSPHATASE_2"/>
    <property type="match status" value="1"/>
</dbReference>
<dbReference type="InterPro" id="IPR041201">
    <property type="entry name" value="PTPRJ_TM"/>
</dbReference>
<dbReference type="SMART" id="SM00060">
    <property type="entry name" value="FN3"/>
    <property type="match status" value="8"/>
</dbReference>
<evidence type="ECO:0000256" key="5">
    <source>
        <dbReference type="ARBA" id="ARBA00022737"/>
    </source>
</evidence>
<evidence type="ECO:0000256" key="7">
    <source>
        <dbReference type="ARBA" id="ARBA00022912"/>
    </source>
</evidence>
<keyword evidence="6" id="KW-0378">Hydrolase</keyword>
<dbReference type="PANTHER" id="PTHR46957">
    <property type="entry name" value="CYTOKINE RECEPTOR"/>
    <property type="match status" value="1"/>
</dbReference>
<evidence type="ECO:0000256" key="4">
    <source>
        <dbReference type="ARBA" id="ARBA00022729"/>
    </source>
</evidence>
<dbReference type="Pfam" id="PF00041">
    <property type="entry name" value="fn3"/>
    <property type="match status" value="4"/>
</dbReference>
<feature type="domain" description="Fibronectin type-III" evidence="15">
    <location>
        <begin position="808"/>
        <end position="910"/>
    </location>
</feature>
<evidence type="ECO:0000256" key="8">
    <source>
        <dbReference type="ARBA" id="ARBA00022989"/>
    </source>
</evidence>
<accession>A0A7M7NZ25</accession>
<dbReference type="SMART" id="SM00404">
    <property type="entry name" value="PTPc_motif"/>
    <property type="match status" value="1"/>
</dbReference>
<evidence type="ECO:0000313" key="16">
    <source>
        <dbReference type="EnsemblMetazoa" id="XP_030843862"/>
    </source>
</evidence>
<evidence type="ECO:0000313" key="17">
    <source>
        <dbReference type="Proteomes" id="UP000007110"/>
    </source>
</evidence>
<dbReference type="GeneID" id="586044"/>
<feature type="domain" description="Fibronectin type-III" evidence="15">
    <location>
        <begin position="266"/>
        <end position="360"/>
    </location>
</feature>
<keyword evidence="4" id="KW-0732">Signal</keyword>
<dbReference type="Pfam" id="PF00102">
    <property type="entry name" value="Y_phosphatase"/>
    <property type="match status" value="1"/>
</dbReference>
<dbReference type="InterPro" id="IPR003961">
    <property type="entry name" value="FN3_dom"/>
</dbReference>
<dbReference type="FunFam" id="3.90.190.10:FF:000386">
    <property type="entry name" value="Protein-tyrosine-phosphatase"/>
    <property type="match status" value="1"/>
</dbReference>
<organism evidence="16 17">
    <name type="scientific">Strongylocentrotus purpuratus</name>
    <name type="common">Purple sea urchin</name>
    <dbReference type="NCBI Taxonomy" id="7668"/>
    <lineage>
        <taxon>Eukaryota</taxon>
        <taxon>Metazoa</taxon>
        <taxon>Echinodermata</taxon>
        <taxon>Eleutherozoa</taxon>
        <taxon>Echinozoa</taxon>
        <taxon>Echinoidea</taxon>
        <taxon>Euechinoidea</taxon>
        <taxon>Echinacea</taxon>
        <taxon>Camarodonta</taxon>
        <taxon>Echinidea</taxon>
        <taxon>Strongylocentrotidae</taxon>
        <taxon>Strongylocentrotus</taxon>
    </lineage>
</organism>
<dbReference type="InterPro" id="IPR000242">
    <property type="entry name" value="PTP_cat"/>
</dbReference>
<dbReference type="FunCoup" id="A0A7M7NZ25">
    <property type="interactions" value="651"/>
</dbReference>
<feature type="compositionally biased region" description="Basic and acidic residues" evidence="11">
    <location>
        <begin position="1284"/>
        <end position="1310"/>
    </location>
</feature>
<feature type="compositionally biased region" description="Basic and acidic residues" evidence="11">
    <location>
        <begin position="981"/>
        <end position="996"/>
    </location>
</feature>
<protein>
    <recommendedName>
        <fullName evidence="2">protein-tyrosine-phosphatase</fullName>
        <ecNumber evidence="2">3.1.3.48</ecNumber>
    </recommendedName>
</protein>
<dbReference type="SUPFAM" id="SSF49265">
    <property type="entry name" value="Fibronectin type III"/>
    <property type="match status" value="9"/>
</dbReference>
<dbReference type="OMA" id="ATWEFPG"/>
<evidence type="ECO:0000256" key="12">
    <source>
        <dbReference type="SAM" id="Phobius"/>
    </source>
</evidence>
<dbReference type="GO" id="GO:0004725">
    <property type="term" value="F:protein tyrosine phosphatase activity"/>
    <property type="evidence" value="ECO:0007669"/>
    <property type="project" value="UniProtKB-EC"/>
</dbReference>
<feature type="compositionally biased region" description="Basic residues" evidence="11">
    <location>
        <begin position="1311"/>
        <end position="1325"/>
    </location>
</feature>
<dbReference type="SUPFAM" id="SSF52799">
    <property type="entry name" value="(Phosphotyrosine protein) phosphatases II"/>
    <property type="match status" value="1"/>
</dbReference>
<dbReference type="Pfam" id="PF18861">
    <property type="entry name" value="PTP_tm"/>
    <property type="match status" value="1"/>
</dbReference>
<dbReference type="InterPro" id="IPR000387">
    <property type="entry name" value="Tyr_Pase_dom"/>
</dbReference>
<evidence type="ECO:0000256" key="3">
    <source>
        <dbReference type="ARBA" id="ARBA00022692"/>
    </source>
</evidence>
<evidence type="ECO:0000256" key="9">
    <source>
        <dbReference type="ARBA" id="ARBA00023136"/>
    </source>
</evidence>
<dbReference type="PROSITE" id="PS50055">
    <property type="entry name" value="TYR_PHOSPHATASE_PTP"/>
    <property type="match status" value="1"/>
</dbReference>
<feature type="domain" description="Tyrosine specific protein phosphatases" evidence="14">
    <location>
        <begin position="1523"/>
        <end position="1596"/>
    </location>
</feature>
<keyword evidence="9 12" id="KW-0472">Membrane</keyword>
<feature type="domain" description="Tyrosine-protein phosphatase" evidence="13">
    <location>
        <begin position="1348"/>
        <end position="1605"/>
    </location>
</feature>
<dbReference type="OrthoDB" id="10253954at2759"/>
<dbReference type="Gene3D" id="2.60.40.10">
    <property type="entry name" value="Immunoglobulins"/>
    <property type="match status" value="9"/>
</dbReference>
<reference evidence="16" key="2">
    <citation type="submission" date="2021-01" db="UniProtKB">
        <authorList>
            <consortium name="EnsemblMetazoa"/>
        </authorList>
    </citation>
    <scope>IDENTIFICATION</scope>
</reference>
<comment type="subcellular location">
    <subcellularLocation>
        <location evidence="1">Membrane</location>
        <topology evidence="1">Single-pass membrane protein</topology>
    </subcellularLocation>
</comment>
<dbReference type="RefSeq" id="XP_030843862.1">
    <property type="nucleotide sequence ID" value="XM_030988002.1"/>
</dbReference>
<evidence type="ECO:0000256" key="2">
    <source>
        <dbReference type="ARBA" id="ARBA00013064"/>
    </source>
</evidence>
<dbReference type="CDD" id="cd00063">
    <property type="entry name" value="FN3"/>
    <property type="match status" value="1"/>
</dbReference>
<feature type="domain" description="Fibronectin type-III" evidence="15">
    <location>
        <begin position="533"/>
        <end position="623"/>
    </location>
</feature>
<dbReference type="EnsemblMetazoa" id="XM_030988002">
    <property type="protein sequence ID" value="XP_030843862"/>
    <property type="gene ID" value="LOC586044"/>
</dbReference>
<keyword evidence="10" id="KW-0325">Glycoprotein</keyword>
<dbReference type="InterPro" id="IPR003595">
    <property type="entry name" value="Tyr_Pase_cat"/>
</dbReference>
<feature type="transmembrane region" description="Helical" evidence="12">
    <location>
        <begin position="1257"/>
        <end position="1279"/>
    </location>
</feature>
<keyword evidence="17" id="KW-1185">Reference proteome</keyword>
<dbReference type="PRINTS" id="PR00700">
    <property type="entry name" value="PRTYPHPHTASE"/>
</dbReference>
<dbReference type="PROSITE" id="PS50853">
    <property type="entry name" value="FN3"/>
    <property type="match status" value="4"/>
</dbReference>
<evidence type="ECO:0000256" key="1">
    <source>
        <dbReference type="ARBA" id="ARBA00004167"/>
    </source>
</evidence>
<sequence>MLNEERDRVNTSTITASWTMANGIVDYYQVSCSNGTASPAQVNPSEDLEASCTRLSTPGDNYTISVTTVSNGQNSAVSTITITALPSQVTNLAESGATNDSVSATWTKPDGVVSSYNVTCPDGTTRTEPEENDDSTHSVTCSGLPDPGPGGNHIIMVVTLSGSKASDPATVTITAFPNSVVLREDGVTTRQITVQWVDPVGEEDSFIVDCGDDGSNDITLFPGDATDNTFEATCNTSAAGAPYDITVTSVSGDKESPVTGTFTAATPDGVTFEEGSASTTAVTVTWIALARADGFRVNCSEGTPSHEGTPSPDSPLPGSATEVTCNGVTPGGNHSVSVITLENNGESPAAVMYVVAVPLSADLAADTSTINSVSAMWPYPGGLVDIFEVNCSNGTERNATLAANEDLNSSYVVSCDGVWNPGDNYSMVVTSLSNGEENSASIILTALPVSVNLTAGGSTTSSVTATWDIPGGIVDEFEVECSNGTASTPGNGSDQDYLASCDDVDSPGDNYTMTVKSLSNTQRNSATIVLTALPESVSLNEAIDMVTTTTITASWTKPNGIVDYYEVSCSNGDPSPVMGNPSGNLTASCTGLSTPGDDYTISVTSVSNGQRSETDTITITALPEAVELSEGESNTTVISATWTVPNSVVDTFNITCSDGTASPPSISVDSSQAGQQLTAYCVGLPTSGEQYDLSVVAISKEKLSAVSTVGVFALPLGVDLEEGPSTLTSVSASWMRQNDTVESYSITCSHGDAFPSTIEDTNQESFSAACVNLTGPGATYSMNVFSEVGTDSSSNGTRASSLINLVAVPASVESIAVTEPTTTTVDVQWNLTQCSECVYNYFLLTFQPDSQEAIRVDYMAGVNEYSSQVSGLIQGRSYNFTVVSVSGVGVEDATLKTSEEKSVDQRTVPATPFGLVIVSSQRELNLEWEYQGDADDFTITITPDHGRAVFNENFTRPAAEITDLTPGTIYDIAIVTVSGNERSEPITDTARTEPDKPSPVGNPQAEVVDKNTITLTYESPDEPNGNITSNVISYIGTRDDNPSHEFSKVYSPPVLTVTYDDLYPGFSYTFTIIAVNDGPFESEPVSTAPVETPQEEPSPVPEDYPYEANTVFSETSTTSFAVVLPDDLFSHDNGELLSFAIIITKEANDQTVGSTELTYDEARAQNGNMPAYITAIDIPYPYPPSFGSNRKRRATEPSATVVIGNGTCAGSPKEYCNRGLDDDTEYYYAFRAYNGMGNVTSSTFGPVKTVKDNTAGIAAGVSVSLIIIIVAVVVVVVFLKRRQPKEPSPRPSLEGRENQGYDGPDHEMRPTRRKTGGSMHRKSHSKPIVLNKFEGHYGRMKADSDFRFTEEYDEIRLVGKDQAIVSALEMVNRAKNRFTNILPYEHSRVKLAALADDSDTDYINANYIPGYNSPREFMACQGPLPGTVDDMWRMIWEKKTSIIVMLTQLVEKGKIKCHEYWPADYNPVTYGSIQVSVQALQQYDHWVIREFSISQGDEIRKLTQYHFMSWPDHGVPDKTWTMLDFVRTVREAIQKTASDRPIVAHCSAGVGRTGTYIALDRLMQAMQENDYIDIFGIICEMRMQRNHMVQTEKQYIFIHECVMDLLRRGEEEDTGESIYVNLPSNGFKDPDDVNKNLLDQAV</sequence>
<dbReference type="Proteomes" id="UP000007110">
    <property type="component" value="Unassembled WGS sequence"/>
</dbReference>
<evidence type="ECO:0000256" key="11">
    <source>
        <dbReference type="SAM" id="MobiDB-lite"/>
    </source>
</evidence>
<evidence type="ECO:0000256" key="10">
    <source>
        <dbReference type="ARBA" id="ARBA00023180"/>
    </source>
</evidence>
<feature type="region of interest" description="Disordered" evidence="11">
    <location>
        <begin position="118"/>
        <end position="147"/>
    </location>
</feature>
<keyword evidence="8 12" id="KW-1133">Transmembrane helix</keyword>
<dbReference type="GO" id="GO:0032502">
    <property type="term" value="P:developmental process"/>
    <property type="evidence" value="ECO:0007669"/>
    <property type="project" value="UniProtKB-ARBA"/>
</dbReference>
<feature type="region of interest" description="Disordered" evidence="11">
    <location>
        <begin position="299"/>
        <end position="318"/>
    </location>
</feature>
<evidence type="ECO:0000259" key="15">
    <source>
        <dbReference type="PROSITE" id="PS50853"/>
    </source>
</evidence>
<feature type="region of interest" description="Disordered" evidence="11">
    <location>
        <begin position="981"/>
        <end position="1005"/>
    </location>
</feature>
<keyword evidence="3 12" id="KW-0812">Transmembrane</keyword>
<dbReference type="GO" id="GO:0016020">
    <property type="term" value="C:membrane"/>
    <property type="evidence" value="ECO:0007669"/>
    <property type="project" value="UniProtKB-SubCell"/>
</dbReference>
<keyword evidence="7" id="KW-0904">Protein phosphatase</keyword>
<evidence type="ECO:0000256" key="6">
    <source>
        <dbReference type="ARBA" id="ARBA00022801"/>
    </source>
</evidence>
<proteinExistence type="predicted"/>
<evidence type="ECO:0000259" key="14">
    <source>
        <dbReference type="PROSITE" id="PS50056"/>
    </source>
</evidence>
<dbReference type="KEGG" id="spu:586044"/>
<dbReference type="PANTHER" id="PTHR46957:SF3">
    <property type="entry name" value="CYTOKINE RECEPTOR"/>
    <property type="match status" value="1"/>
</dbReference>
<feature type="region of interest" description="Disordered" evidence="11">
    <location>
        <begin position="1284"/>
        <end position="1325"/>
    </location>
</feature>
<name>A0A7M7NZ25_STRPU</name>
<dbReference type="SMART" id="SM00194">
    <property type="entry name" value="PTPc"/>
    <property type="match status" value="1"/>
</dbReference>
<dbReference type="InterPro" id="IPR029021">
    <property type="entry name" value="Prot-tyrosine_phosphatase-like"/>
</dbReference>
<dbReference type="EC" id="3.1.3.48" evidence="2"/>
<dbReference type="InterPro" id="IPR036116">
    <property type="entry name" value="FN3_sf"/>
</dbReference>
<dbReference type="InterPro" id="IPR050713">
    <property type="entry name" value="RTP_Phos/Ushers"/>
</dbReference>
<dbReference type="InParanoid" id="A0A7M7NZ25"/>
<keyword evidence="5" id="KW-0677">Repeat</keyword>
<feature type="domain" description="Fibronectin type-III" evidence="15">
    <location>
        <begin position="999"/>
        <end position="1095"/>
    </location>
</feature>
<reference evidence="17" key="1">
    <citation type="submission" date="2015-02" db="EMBL/GenBank/DDBJ databases">
        <title>Genome sequencing for Strongylocentrotus purpuratus.</title>
        <authorList>
            <person name="Murali S."/>
            <person name="Liu Y."/>
            <person name="Vee V."/>
            <person name="English A."/>
            <person name="Wang M."/>
            <person name="Skinner E."/>
            <person name="Han Y."/>
            <person name="Muzny D.M."/>
            <person name="Worley K.C."/>
            <person name="Gibbs R.A."/>
        </authorList>
    </citation>
    <scope>NUCLEOTIDE SEQUENCE</scope>
</reference>
<dbReference type="InterPro" id="IPR013783">
    <property type="entry name" value="Ig-like_fold"/>
</dbReference>
<dbReference type="Gene3D" id="3.90.190.10">
    <property type="entry name" value="Protein tyrosine phosphatase superfamily"/>
    <property type="match status" value="1"/>
</dbReference>
<evidence type="ECO:0000259" key="13">
    <source>
        <dbReference type="PROSITE" id="PS50055"/>
    </source>
</evidence>